<protein>
    <submittedName>
        <fullName evidence="1">Uncharacterized protein</fullName>
    </submittedName>
</protein>
<reference evidence="2" key="1">
    <citation type="journal article" date="2016" name="Nat. Biotechnol.">
        <title>Sequencing wild and cultivated cassava and related species reveals extensive interspecific hybridization and genetic diversity.</title>
        <authorList>
            <person name="Bredeson J.V."/>
            <person name="Lyons J.B."/>
            <person name="Prochnik S.E."/>
            <person name="Wu G.A."/>
            <person name="Ha C.M."/>
            <person name="Edsinger-Gonzales E."/>
            <person name="Grimwood J."/>
            <person name="Schmutz J."/>
            <person name="Rabbi I.Y."/>
            <person name="Egesi C."/>
            <person name="Nauluvula P."/>
            <person name="Lebot V."/>
            <person name="Ndunguru J."/>
            <person name="Mkamilo G."/>
            <person name="Bart R.S."/>
            <person name="Setter T.L."/>
            <person name="Gleadow R.M."/>
            <person name="Kulakow P."/>
            <person name="Ferguson M.E."/>
            <person name="Rounsley S."/>
            <person name="Rokhsar D.S."/>
        </authorList>
    </citation>
    <scope>NUCLEOTIDE SEQUENCE [LARGE SCALE GENOMIC DNA]</scope>
    <source>
        <strain evidence="2">cv. AM560-2</strain>
    </source>
</reference>
<evidence type="ECO:0000313" key="1">
    <source>
        <dbReference type="EMBL" id="OAY27667.2"/>
    </source>
</evidence>
<dbReference type="Proteomes" id="UP000091857">
    <property type="component" value="Chromosome 15"/>
</dbReference>
<organism evidence="1 2">
    <name type="scientific">Manihot esculenta</name>
    <name type="common">Cassava</name>
    <name type="synonym">Jatropha manihot</name>
    <dbReference type="NCBI Taxonomy" id="3983"/>
    <lineage>
        <taxon>Eukaryota</taxon>
        <taxon>Viridiplantae</taxon>
        <taxon>Streptophyta</taxon>
        <taxon>Embryophyta</taxon>
        <taxon>Tracheophyta</taxon>
        <taxon>Spermatophyta</taxon>
        <taxon>Magnoliopsida</taxon>
        <taxon>eudicotyledons</taxon>
        <taxon>Gunneridae</taxon>
        <taxon>Pentapetalae</taxon>
        <taxon>rosids</taxon>
        <taxon>fabids</taxon>
        <taxon>Malpighiales</taxon>
        <taxon>Euphorbiaceae</taxon>
        <taxon>Crotonoideae</taxon>
        <taxon>Manihoteae</taxon>
        <taxon>Manihot</taxon>
    </lineage>
</organism>
<evidence type="ECO:0000313" key="2">
    <source>
        <dbReference type="Proteomes" id="UP000091857"/>
    </source>
</evidence>
<sequence>MQCHCAAKGLSRAQAERAAAAAARNVNAYGQKEEGPSRWQEKREAKRQMYLMKKTSKSTMSTAGGTAQCQKCFQTGHWTFECKNERVYVTRPSRTQQLKNPKLRMKHSLPYDLDHPDAKEEKGKLSKKSKRSIDQILILAVIIKKERRRRYSSTSESSDSDSGSESDHEDTSRRRKRRHSRKR</sequence>
<comment type="caution">
    <text evidence="1">The sequence shown here is derived from an EMBL/GenBank/DDBJ whole genome shotgun (WGS) entry which is preliminary data.</text>
</comment>
<keyword evidence="2" id="KW-1185">Reference proteome</keyword>
<accession>A0ACC8CDN2</accession>
<proteinExistence type="predicted"/>
<dbReference type="EMBL" id="CM004401">
    <property type="protein sequence ID" value="OAY27667.2"/>
    <property type="molecule type" value="Genomic_DNA"/>
</dbReference>
<name>A0ACC8CDN2_MANES</name>
<gene>
    <name evidence="1" type="ORF">MANES_15G005450v8</name>
</gene>